<dbReference type="Proteomes" id="UP000626210">
    <property type="component" value="Unassembled WGS sequence"/>
</dbReference>
<protein>
    <submittedName>
        <fullName evidence="1">Uncharacterized protein</fullName>
    </submittedName>
</protein>
<dbReference type="EMBL" id="BMYK01000008">
    <property type="protein sequence ID" value="GHC85773.1"/>
    <property type="molecule type" value="Genomic_DNA"/>
</dbReference>
<proteinExistence type="predicted"/>
<accession>A0ABQ3G3K2</accession>
<keyword evidence="2" id="KW-1185">Reference proteome</keyword>
<sequence>MKTDVQLKDDILAELKWAPDVHATDVGVIVKSPCAATCTRGHVVNALTVDQVGLRGFARRARSPSR</sequence>
<reference evidence="2" key="1">
    <citation type="journal article" date="2019" name="Int. J. Syst. Evol. Microbiol.">
        <title>The Global Catalogue of Microorganisms (GCM) 10K type strain sequencing project: providing services to taxonomists for standard genome sequencing and annotation.</title>
        <authorList>
            <consortium name="The Broad Institute Genomics Platform"/>
            <consortium name="The Broad Institute Genome Sequencing Center for Infectious Disease"/>
            <person name="Wu L."/>
            <person name="Ma J."/>
        </authorList>
    </citation>
    <scope>NUCLEOTIDE SEQUENCE [LARGE SCALE GENOMIC DNA]</scope>
    <source>
        <strain evidence="2">KCTC 23314</strain>
    </source>
</reference>
<organism evidence="1 2">
    <name type="scientific">Pseudorhodoferax aquiterrae</name>
    <dbReference type="NCBI Taxonomy" id="747304"/>
    <lineage>
        <taxon>Bacteria</taxon>
        <taxon>Pseudomonadati</taxon>
        <taxon>Pseudomonadota</taxon>
        <taxon>Betaproteobacteria</taxon>
        <taxon>Burkholderiales</taxon>
        <taxon>Comamonadaceae</taxon>
    </lineage>
</organism>
<name>A0ABQ3G3K2_9BURK</name>
<dbReference type="RefSeq" id="WP_229882872.1">
    <property type="nucleotide sequence ID" value="NZ_BMYK01000008.1"/>
</dbReference>
<evidence type="ECO:0000313" key="1">
    <source>
        <dbReference type="EMBL" id="GHC85773.1"/>
    </source>
</evidence>
<gene>
    <name evidence="1" type="ORF">GCM10007320_31060</name>
</gene>
<comment type="caution">
    <text evidence="1">The sequence shown here is derived from an EMBL/GenBank/DDBJ whole genome shotgun (WGS) entry which is preliminary data.</text>
</comment>
<evidence type="ECO:0000313" key="2">
    <source>
        <dbReference type="Proteomes" id="UP000626210"/>
    </source>
</evidence>